<sequence length="87" mass="9373">MAKYIFTVEDTDSGVSVSVEGQEIQSVLSTKAGVVARGMVQQAKMIGRIEVPIAFTAFLNNCNCDAASPCEVCQAVREMHLTKPTIH</sequence>
<evidence type="ECO:0000313" key="2">
    <source>
        <dbReference type="Proteomes" id="UP000033260"/>
    </source>
</evidence>
<gene>
    <name evidence="1" type="ORF">N805_12195</name>
</gene>
<dbReference type="RefSeq" id="WP_019470942.1">
    <property type="nucleotide sequence ID" value="NZ_CP010979.1"/>
</dbReference>
<name>A0AAU8RWV8_PSEPU</name>
<reference evidence="1 2" key="1">
    <citation type="submission" date="2015-02" db="EMBL/GenBank/DDBJ databases">
        <title>Complete Genome Sequencing of Pseudomonas putida S13.1.2.</title>
        <authorList>
            <person name="Chong T.M."/>
            <person name="Chan K.G."/>
            <person name="Dessaux Y."/>
        </authorList>
    </citation>
    <scope>NUCLEOTIDE SEQUENCE [LARGE SCALE GENOMIC DNA]</scope>
    <source>
        <strain evidence="1 2">S13.1.2</strain>
    </source>
</reference>
<accession>A0AAU8RWV8</accession>
<evidence type="ECO:0000313" key="1">
    <source>
        <dbReference type="EMBL" id="AJQ47930.1"/>
    </source>
</evidence>
<proteinExistence type="predicted"/>
<dbReference type="Proteomes" id="UP000033260">
    <property type="component" value="Chromosome"/>
</dbReference>
<dbReference type="AlphaFoldDB" id="A0AAU8RWV8"/>
<dbReference type="EMBL" id="CP010979">
    <property type="protein sequence ID" value="AJQ47930.1"/>
    <property type="molecule type" value="Genomic_DNA"/>
</dbReference>
<organism evidence="1 2">
    <name type="scientific">Pseudomonas putida S13.1.2</name>
    <dbReference type="NCBI Taxonomy" id="1384061"/>
    <lineage>
        <taxon>Bacteria</taxon>
        <taxon>Pseudomonadati</taxon>
        <taxon>Pseudomonadota</taxon>
        <taxon>Gammaproteobacteria</taxon>
        <taxon>Pseudomonadales</taxon>
        <taxon>Pseudomonadaceae</taxon>
        <taxon>Pseudomonas</taxon>
    </lineage>
</organism>
<protein>
    <recommendedName>
        <fullName evidence="3">Phage protein</fullName>
    </recommendedName>
</protein>
<evidence type="ECO:0008006" key="3">
    <source>
        <dbReference type="Google" id="ProtNLM"/>
    </source>
</evidence>